<organism evidence="2">
    <name type="scientific">Ananas comosus var. bracteatus</name>
    <name type="common">red pineapple</name>
    <dbReference type="NCBI Taxonomy" id="296719"/>
    <lineage>
        <taxon>Eukaryota</taxon>
        <taxon>Viridiplantae</taxon>
        <taxon>Streptophyta</taxon>
        <taxon>Embryophyta</taxon>
        <taxon>Tracheophyta</taxon>
        <taxon>Spermatophyta</taxon>
        <taxon>Magnoliopsida</taxon>
        <taxon>Liliopsida</taxon>
        <taxon>Poales</taxon>
        <taxon>Bromeliaceae</taxon>
        <taxon>Bromelioideae</taxon>
        <taxon>Ananas</taxon>
    </lineage>
</organism>
<feature type="region of interest" description="Disordered" evidence="1">
    <location>
        <begin position="61"/>
        <end position="120"/>
    </location>
</feature>
<accession>A0A6V7QML9</accession>
<dbReference type="AlphaFoldDB" id="A0A6V7QML9"/>
<dbReference type="EMBL" id="LR862137">
    <property type="protein sequence ID" value="CAD1844131.1"/>
    <property type="molecule type" value="Genomic_DNA"/>
</dbReference>
<sequence>MVGRPQALPVTEQTLPTYSCVTDDLSGYVHPLVGGQTNLVFRIHSAVTKSCWYAQYENRLKPMPRPKPETRAYNAEPRSTRSKHMTKESMCCLDPKSTESNRPTRSLIRSTRTDKSGQQI</sequence>
<gene>
    <name evidence="2" type="ORF">CB5_LOCUS27342</name>
</gene>
<name>A0A6V7QML9_ANACO</name>
<reference evidence="2" key="1">
    <citation type="submission" date="2020-07" db="EMBL/GenBank/DDBJ databases">
        <authorList>
            <person name="Lin J."/>
        </authorList>
    </citation>
    <scope>NUCLEOTIDE SEQUENCE</scope>
</reference>
<proteinExistence type="predicted"/>
<protein>
    <submittedName>
        <fullName evidence="2">Uncharacterized protein</fullName>
    </submittedName>
</protein>
<evidence type="ECO:0000313" key="2">
    <source>
        <dbReference type="EMBL" id="CAD1844131.1"/>
    </source>
</evidence>
<evidence type="ECO:0000256" key="1">
    <source>
        <dbReference type="SAM" id="MobiDB-lite"/>
    </source>
</evidence>
<feature type="compositionally biased region" description="Polar residues" evidence="1">
    <location>
        <begin position="98"/>
        <end position="110"/>
    </location>
</feature>
<feature type="compositionally biased region" description="Basic and acidic residues" evidence="1">
    <location>
        <begin position="111"/>
        <end position="120"/>
    </location>
</feature>